<name>A0A4D7AX15_9FIRM</name>
<proteinExistence type="predicted"/>
<dbReference type="AlphaFoldDB" id="A0A4D7AX15"/>
<gene>
    <name evidence="2" type="ORF">EIO64_14860</name>
</gene>
<evidence type="ECO:0000256" key="1">
    <source>
        <dbReference type="ARBA" id="ARBA00023125"/>
    </source>
</evidence>
<organism evidence="2 3">
    <name type="scientific">Dysosmobacter welbionis</name>
    <dbReference type="NCBI Taxonomy" id="2093857"/>
    <lineage>
        <taxon>Bacteria</taxon>
        <taxon>Bacillati</taxon>
        <taxon>Bacillota</taxon>
        <taxon>Clostridia</taxon>
        <taxon>Eubacteriales</taxon>
        <taxon>Oscillospiraceae</taxon>
        <taxon>Dysosmobacter</taxon>
    </lineage>
</organism>
<evidence type="ECO:0000313" key="2">
    <source>
        <dbReference type="EMBL" id="QCI60336.1"/>
    </source>
</evidence>
<dbReference type="SUPFAM" id="SSF46785">
    <property type="entry name" value="Winged helix' DNA-binding domain"/>
    <property type="match status" value="1"/>
</dbReference>
<dbReference type="Proteomes" id="UP000298642">
    <property type="component" value="Chromosome"/>
</dbReference>
<dbReference type="KEGG" id="obj:EIO64_14860"/>
<protein>
    <submittedName>
        <fullName evidence="2">Rrf2 family transcriptional regulator</fullName>
    </submittedName>
</protein>
<accession>A0A4D7AX15</accession>
<dbReference type="PANTHER" id="PTHR33221">
    <property type="entry name" value="WINGED HELIX-TURN-HELIX TRANSCRIPTIONAL REGULATOR, RRF2 FAMILY"/>
    <property type="match status" value="1"/>
</dbReference>
<dbReference type="GO" id="GO:0003700">
    <property type="term" value="F:DNA-binding transcription factor activity"/>
    <property type="evidence" value="ECO:0007669"/>
    <property type="project" value="TreeGrafter"/>
</dbReference>
<dbReference type="GO" id="GO:0003677">
    <property type="term" value="F:DNA binding"/>
    <property type="evidence" value="ECO:0007669"/>
    <property type="project" value="UniProtKB-KW"/>
</dbReference>
<dbReference type="PANTHER" id="PTHR33221:SF5">
    <property type="entry name" value="HTH-TYPE TRANSCRIPTIONAL REGULATOR ISCR"/>
    <property type="match status" value="1"/>
</dbReference>
<dbReference type="InterPro" id="IPR036388">
    <property type="entry name" value="WH-like_DNA-bd_sf"/>
</dbReference>
<dbReference type="RefSeq" id="WP_021749835.1">
    <property type="nucleotide sequence ID" value="NZ_CAUWCU010000049.1"/>
</dbReference>
<dbReference type="InterPro" id="IPR036390">
    <property type="entry name" value="WH_DNA-bd_sf"/>
</dbReference>
<dbReference type="InterPro" id="IPR000944">
    <property type="entry name" value="Tscrpt_reg_Rrf2"/>
</dbReference>
<dbReference type="GO" id="GO:0005829">
    <property type="term" value="C:cytosol"/>
    <property type="evidence" value="ECO:0007669"/>
    <property type="project" value="TreeGrafter"/>
</dbReference>
<sequence>MKISTKGRYALRLMIDVAVHGGEEFVSLKDVAARQGISMKYLEQIAGLLGKAGFLRSGRGALGGYRLTKAPEEYTLGSILRLTEGNLAPVACLETEENACERCGVCPTLDFWTGLYAAVNEYVDRFTLADLVREELEKQGRASRPSTD</sequence>
<dbReference type="GeneID" id="89523484"/>
<keyword evidence="3" id="KW-1185">Reference proteome</keyword>
<dbReference type="Gene3D" id="1.10.10.10">
    <property type="entry name" value="Winged helix-like DNA-binding domain superfamily/Winged helix DNA-binding domain"/>
    <property type="match status" value="1"/>
</dbReference>
<dbReference type="NCBIfam" id="TIGR00738">
    <property type="entry name" value="rrf2_super"/>
    <property type="match status" value="1"/>
</dbReference>
<dbReference type="PROSITE" id="PS51197">
    <property type="entry name" value="HTH_RRF2_2"/>
    <property type="match status" value="1"/>
</dbReference>
<reference evidence="3" key="1">
    <citation type="submission" date="2018-12" db="EMBL/GenBank/DDBJ databases">
        <title>Dusodibacter welbiota gen. nov., sp. nov., isolated from human faeces and emended description of the Oscillibacter genus.</title>
        <authorList>
            <person name="Le Roy T."/>
            <person name="Van der Smissen P."/>
            <person name="Delzenne N."/>
            <person name="Muccioli G."/>
            <person name="Collet J.F."/>
            <person name="Cani P.D."/>
        </authorList>
    </citation>
    <scope>NUCLEOTIDE SEQUENCE [LARGE SCALE GENOMIC DNA]</scope>
    <source>
        <strain evidence="3">J115</strain>
    </source>
</reference>
<dbReference type="EMBL" id="CP034413">
    <property type="protein sequence ID" value="QCI60336.1"/>
    <property type="molecule type" value="Genomic_DNA"/>
</dbReference>
<evidence type="ECO:0000313" key="3">
    <source>
        <dbReference type="Proteomes" id="UP000298642"/>
    </source>
</evidence>
<dbReference type="Pfam" id="PF02082">
    <property type="entry name" value="Rrf2"/>
    <property type="match status" value="1"/>
</dbReference>
<keyword evidence="1" id="KW-0238">DNA-binding</keyword>